<dbReference type="EMBL" id="NMPM01000154">
    <property type="protein sequence ID" value="PAV24496.1"/>
    <property type="molecule type" value="Genomic_DNA"/>
</dbReference>
<proteinExistence type="predicted"/>
<dbReference type="Gene3D" id="3.40.50.2000">
    <property type="entry name" value="Glycogen Phosphorylase B"/>
    <property type="match status" value="2"/>
</dbReference>
<comment type="caution">
    <text evidence="1">The sequence shown here is derived from an EMBL/GenBank/DDBJ whole genome shotgun (WGS) entry which is preliminary data.</text>
</comment>
<accession>A0A2A2HZM8</accession>
<organism evidence="1 2">
    <name type="scientific">Tamilnaduibacter salinus</name>
    <dbReference type="NCBI Taxonomy" id="1484056"/>
    <lineage>
        <taxon>Bacteria</taxon>
        <taxon>Pseudomonadati</taxon>
        <taxon>Pseudomonadota</taxon>
        <taxon>Gammaproteobacteria</taxon>
        <taxon>Pseudomonadales</taxon>
        <taxon>Marinobacteraceae</taxon>
        <taxon>Tamilnaduibacter</taxon>
    </lineage>
</organism>
<evidence type="ECO:0000313" key="1">
    <source>
        <dbReference type="EMBL" id="PAV24496.1"/>
    </source>
</evidence>
<keyword evidence="2" id="KW-1185">Reference proteome</keyword>
<dbReference type="PANTHER" id="PTHR12526:SF637">
    <property type="entry name" value="GLYCOSYLTRANSFERASE EPSF-RELATED"/>
    <property type="match status" value="1"/>
</dbReference>
<name>A0A2A2HZM8_9GAMM</name>
<dbReference type="RefSeq" id="WP_095612398.1">
    <property type="nucleotide sequence ID" value="NZ_NMPM01000154.1"/>
</dbReference>
<gene>
    <name evidence="1" type="ORF">CF392_15955</name>
</gene>
<dbReference type="SUPFAM" id="SSF53756">
    <property type="entry name" value="UDP-Glycosyltransferase/glycogen phosphorylase"/>
    <property type="match status" value="2"/>
</dbReference>
<dbReference type="Pfam" id="PF13692">
    <property type="entry name" value="Glyco_trans_1_4"/>
    <property type="match status" value="1"/>
</dbReference>
<protein>
    <recommendedName>
        <fullName evidence="3">Glycosyltransferase involved in cell wall biosynthesis</fullName>
    </recommendedName>
</protein>
<sequence length="627" mass="70810">MHYPKLLHARRAMIGFSARKVYVTDAFLLPLAREHLKVDAKKLSVVTFGVDRAPGNDVFSMSLIERIRQARKSGETSPLIGLCATAVAQKCWHIFQMEHVLENLNGDRVDVLMVLICDVRRASDPKIRSVLERLQQRSDVIMFPEGGMVSELHLRGYVDFIYRSLTDQSIPYTLYNAAEAGIPILTHDIGLTAPLVRSFGIGVIWEELISTTKHVLEQALAGCSEHGYRQFLAERNWERGAAALAEGVAPHSATQDPLEGASVVHICNNYTSSKVHALIAENMAAFFERQTFIIPVRTRQELQVAAHSTERVTLKPVFFRNSVMRFFPLSKAFFVFLICFRHISESFEVGKEKFMIAHNFWSDGIVAFLYSLFRSAGYTLVVRNTDINIFIPKLPYYRWLMKLMVARARALVFVSEAHRRLFAERFPRLYYSAQRVEVIPNGISDFWLGSEVSGGARLQRVCYVGRFNKNKNLGRLLAACEQLLAEFASLELVMAGGDESELERVLGRPVPAFVRTLGVIEDDRELRNVYQSSRVFAMPSLTETFGLVYLEALSQGCAVVCTELQGIDGMFDLPYVRSVDPLSVDQIREAIGDLLAFENGVGGQEMKEHLQCFSWRRIGQVYSEVVL</sequence>
<dbReference type="Proteomes" id="UP000218332">
    <property type="component" value="Unassembled WGS sequence"/>
</dbReference>
<dbReference type="AlphaFoldDB" id="A0A2A2HZM8"/>
<evidence type="ECO:0000313" key="2">
    <source>
        <dbReference type="Proteomes" id="UP000218332"/>
    </source>
</evidence>
<reference evidence="1 2" key="1">
    <citation type="submission" date="2017-07" db="EMBL/GenBank/DDBJ databases">
        <title>Tamlnaduibacter salinus (Mi-7) genome sequencing.</title>
        <authorList>
            <person name="Verma A."/>
            <person name="Krishnamurthi S."/>
        </authorList>
    </citation>
    <scope>NUCLEOTIDE SEQUENCE [LARGE SCALE GENOMIC DNA]</scope>
    <source>
        <strain evidence="1 2">Mi-7</strain>
    </source>
</reference>
<dbReference type="PANTHER" id="PTHR12526">
    <property type="entry name" value="GLYCOSYLTRANSFERASE"/>
    <property type="match status" value="1"/>
</dbReference>
<evidence type="ECO:0008006" key="3">
    <source>
        <dbReference type="Google" id="ProtNLM"/>
    </source>
</evidence>